<dbReference type="AlphaFoldDB" id="A0A5S4GZV9"/>
<gene>
    <name evidence="1" type="ORF">ETD96_16160</name>
</gene>
<accession>A0A5S4GZV9</accession>
<dbReference type="RefSeq" id="WP_138637280.1">
    <property type="nucleotide sequence ID" value="NZ_JASWDG010000036.1"/>
</dbReference>
<organism evidence="1 2">
    <name type="scientific">Actinomadura geliboluensis</name>
    <dbReference type="NCBI Taxonomy" id="882440"/>
    <lineage>
        <taxon>Bacteria</taxon>
        <taxon>Bacillati</taxon>
        <taxon>Actinomycetota</taxon>
        <taxon>Actinomycetes</taxon>
        <taxon>Streptosporangiales</taxon>
        <taxon>Thermomonosporaceae</taxon>
        <taxon>Actinomadura</taxon>
    </lineage>
</organism>
<dbReference type="GO" id="GO:0016740">
    <property type="term" value="F:transferase activity"/>
    <property type="evidence" value="ECO:0007669"/>
    <property type="project" value="UniProtKB-KW"/>
</dbReference>
<sequence>MEALVLAIPEIESRTDRPVTLVGGLAVLCRLGTAYRVTSDLDTAHRRGPGEQRQLELLIASGARAAGPSGVRIPTPRGEVQVDILEVADLELAEPPEDPTDRLHVMAHAWAVDTATPMSIEVFNTDASSEPTIQRVRVASPGSLIAMKLQAIMNRPAAKEGTDLLDIVQLTLDPVTGPPARAELREAGARIRQDAALHARKWFVDQRVNTVQRINAVSPGDEIDMDTVGLVADLLLGELEQ</sequence>
<name>A0A5S4GZV9_9ACTN</name>
<dbReference type="EMBL" id="VCKZ01000103">
    <property type="protein sequence ID" value="TMR38508.1"/>
    <property type="molecule type" value="Genomic_DNA"/>
</dbReference>
<dbReference type="Pfam" id="PF08843">
    <property type="entry name" value="AbiEii"/>
    <property type="match status" value="1"/>
</dbReference>
<evidence type="ECO:0000313" key="2">
    <source>
        <dbReference type="Proteomes" id="UP000305238"/>
    </source>
</evidence>
<dbReference type="OrthoDB" id="3610949at2"/>
<reference evidence="1 2" key="1">
    <citation type="submission" date="2019-05" db="EMBL/GenBank/DDBJ databases">
        <title>Draft genome sequence of Actinomadura geliboluensis A8036.</title>
        <authorList>
            <person name="Saricaoglu S."/>
            <person name="Isik K."/>
        </authorList>
    </citation>
    <scope>NUCLEOTIDE SEQUENCE [LARGE SCALE GENOMIC DNA]</scope>
    <source>
        <strain evidence="1 2">A8036</strain>
    </source>
</reference>
<dbReference type="InterPro" id="IPR014942">
    <property type="entry name" value="AbiEii"/>
</dbReference>
<proteinExistence type="predicted"/>
<keyword evidence="1" id="KW-0808">Transferase</keyword>
<evidence type="ECO:0000313" key="1">
    <source>
        <dbReference type="EMBL" id="TMR38508.1"/>
    </source>
</evidence>
<keyword evidence="2" id="KW-1185">Reference proteome</keyword>
<comment type="caution">
    <text evidence="1">The sequence shown here is derived from an EMBL/GenBank/DDBJ whole genome shotgun (WGS) entry which is preliminary data.</text>
</comment>
<dbReference type="Proteomes" id="UP000305238">
    <property type="component" value="Unassembled WGS sequence"/>
</dbReference>
<protein>
    <submittedName>
        <fullName evidence="1">Nucleotidyl transferase AbiEii/AbiGii toxin family protein</fullName>
    </submittedName>
</protein>